<keyword evidence="1" id="KW-0812">Transmembrane</keyword>
<dbReference type="Proteomes" id="UP000034881">
    <property type="component" value="Unassembled WGS sequence"/>
</dbReference>
<sequence>MIGTDSVRKFDCDMFFPDLEYERYCLPLKSFGFNAWVVFLSIPVLTFLSGFLYKSVKIFLLVDIIWILLTESLVRIFEIPAIYSSLEHSYLEYSIFAAQVPVVIYPKGIIISDQMKVLAILVILSLGSGYLGSLLKTIISRILSSKLVRFHSL</sequence>
<name>A0A0G0QQL8_9BACT</name>
<feature type="transmembrane region" description="Helical" evidence="1">
    <location>
        <begin position="90"/>
        <end position="111"/>
    </location>
</feature>
<keyword evidence="1" id="KW-1133">Transmembrane helix</keyword>
<proteinExistence type="predicted"/>
<reference evidence="2 3" key="1">
    <citation type="journal article" date="2015" name="Nature">
        <title>rRNA introns, odd ribosomes, and small enigmatic genomes across a large radiation of phyla.</title>
        <authorList>
            <person name="Brown C.T."/>
            <person name="Hug L.A."/>
            <person name="Thomas B.C."/>
            <person name="Sharon I."/>
            <person name="Castelle C.J."/>
            <person name="Singh A."/>
            <person name="Wilkins M.J."/>
            <person name="Williams K.H."/>
            <person name="Banfield J.F."/>
        </authorList>
    </citation>
    <scope>NUCLEOTIDE SEQUENCE [LARGE SCALE GENOMIC DNA]</scope>
</reference>
<feature type="transmembrane region" description="Helical" evidence="1">
    <location>
        <begin position="31"/>
        <end position="52"/>
    </location>
</feature>
<dbReference type="EMBL" id="LBYB01000002">
    <property type="protein sequence ID" value="KKR42443.1"/>
    <property type="molecule type" value="Genomic_DNA"/>
</dbReference>
<evidence type="ECO:0000313" key="2">
    <source>
        <dbReference type="EMBL" id="KKR42443.1"/>
    </source>
</evidence>
<gene>
    <name evidence="2" type="ORF">UT77_C0002G0096</name>
</gene>
<organism evidence="2 3">
    <name type="scientific">Candidatus Daviesbacteria bacterium GW2011_GWC2_40_12</name>
    <dbReference type="NCBI Taxonomy" id="1618431"/>
    <lineage>
        <taxon>Bacteria</taxon>
        <taxon>Candidatus Daviesiibacteriota</taxon>
    </lineage>
</organism>
<keyword evidence="1" id="KW-0472">Membrane</keyword>
<protein>
    <submittedName>
        <fullName evidence="2">Uncharacterized protein</fullName>
    </submittedName>
</protein>
<evidence type="ECO:0000313" key="3">
    <source>
        <dbReference type="Proteomes" id="UP000034881"/>
    </source>
</evidence>
<evidence type="ECO:0000256" key="1">
    <source>
        <dbReference type="SAM" id="Phobius"/>
    </source>
</evidence>
<dbReference type="AlphaFoldDB" id="A0A0G0QQL8"/>
<comment type="caution">
    <text evidence="2">The sequence shown here is derived from an EMBL/GenBank/DDBJ whole genome shotgun (WGS) entry which is preliminary data.</text>
</comment>
<feature type="transmembrane region" description="Helical" evidence="1">
    <location>
        <begin position="117"/>
        <end position="139"/>
    </location>
</feature>
<feature type="transmembrane region" description="Helical" evidence="1">
    <location>
        <begin position="58"/>
        <end position="78"/>
    </location>
</feature>
<accession>A0A0G0QQL8</accession>